<dbReference type="InterPro" id="IPR036732">
    <property type="entry name" value="AFP_Neu5c_C_sf"/>
</dbReference>
<reference evidence="3" key="1">
    <citation type="journal article" date="2019" name="Int. J. Syst. Evol. Microbiol.">
        <title>The Global Catalogue of Microorganisms (GCM) 10K type strain sequencing project: providing services to taxonomists for standard genome sequencing and annotation.</title>
        <authorList>
            <consortium name="The Broad Institute Genomics Platform"/>
            <consortium name="The Broad Institute Genome Sequencing Center for Infectious Disease"/>
            <person name="Wu L."/>
            <person name="Ma J."/>
        </authorList>
    </citation>
    <scope>NUCLEOTIDE SEQUENCE [LARGE SCALE GENOMIC DNA]</scope>
    <source>
        <strain evidence="3">JCM 9088</strain>
    </source>
</reference>
<organism evidence="2 3">
    <name type="scientific">Streptomyces enissocaesilis</name>
    <dbReference type="NCBI Taxonomy" id="332589"/>
    <lineage>
        <taxon>Bacteria</taxon>
        <taxon>Bacillati</taxon>
        <taxon>Actinomycetota</taxon>
        <taxon>Actinomycetes</taxon>
        <taxon>Kitasatosporales</taxon>
        <taxon>Streptomycetaceae</taxon>
        <taxon>Streptomyces</taxon>
        <taxon>Streptomyces rochei group</taxon>
    </lineage>
</organism>
<dbReference type="EMBL" id="BAAAUD010000110">
    <property type="protein sequence ID" value="GAA2973031.1"/>
    <property type="molecule type" value="Genomic_DNA"/>
</dbReference>
<dbReference type="Pfam" id="PF03102">
    <property type="entry name" value="NeuB"/>
    <property type="match status" value="1"/>
</dbReference>
<dbReference type="InterPro" id="IPR013132">
    <property type="entry name" value="PseI/NeuA/B-like_N"/>
</dbReference>
<dbReference type="RefSeq" id="WP_344500657.1">
    <property type="nucleotide sequence ID" value="NZ_BAAAUD010000110.1"/>
</dbReference>
<dbReference type="SUPFAM" id="SSF51569">
    <property type="entry name" value="Aldolase"/>
    <property type="match status" value="1"/>
</dbReference>
<dbReference type="InterPro" id="IPR051690">
    <property type="entry name" value="PseI-like"/>
</dbReference>
<dbReference type="InterPro" id="IPR013785">
    <property type="entry name" value="Aldolase_TIM"/>
</dbReference>
<dbReference type="InterPro" id="IPR006190">
    <property type="entry name" value="SAF_AFP_Neu5Ac"/>
</dbReference>
<dbReference type="SMART" id="SM00858">
    <property type="entry name" value="SAF"/>
    <property type="match status" value="1"/>
</dbReference>
<dbReference type="SUPFAM" id="SSF51269">
    <property type="entry name" value="AFP III-like domain"/>
    <property type="match status" value="1"/>
</dbReference>
<evidence type="ECO:0000313" key="3">
    <source>
        <dbReference type="Proteomes" id="UP001500403"/>
    </source>
</evidence>
<dbReference type="Gene3D" id="3.20.20.70">
    <property type="entry name" value="Aldolase class I"/>
    <property type="match status" value="1"/>
</dbReference>
<dbReference type="InterPro" id="IPR013974">
    <property type="entry name" value="SAF"/>
</dbReference>
<dbReference type="PANTHER" id="PTHR42966:SF1">
    <property type="entry name" value="SIALIC ACID SYNTHASE"/>
    <property type="match status" value="1"/>
</dbReference>
<protein>
    <submittedName>
        <fullName evidence="2">N-acetylneuraminate synthase</fullName>
    </submittedName>
</protein>
<feature type="domain" description="AFP-like" evidence="1">
    <location>
        <begin position="292"/>
        <end position="349"/>
    </location>
</feature>
<dbReference type="PANTHER" id="PTHR42966">
    <property type="entry name" value="N-ACETYLNEURAMINATE SYNTHASE"/>
    <property type="match status" value="1"/>
</dbReference>
<accession>A0ABP6K8D3</accession>
<gene>
    <name evidence="2" type="primary">neuB</name>
    <name evidence="2" type="ORF">GCM10010446_66840</name>
</gene>
<dbReference type="CDD" id="cd11615">
    <property type="entry name" value="SAF_NeuB_like"/>
    <property type="match status" value="1"/>
</dbReference>
<name>A0ABP6K8D3_9ACTN</name>
<dbReference type="PROSITE" id="PS50844">
    <property type="entry name" value="AFP_LIKE"/>
    <property type="match status" value="1"/>
</dbReference>
<evidence type="ECO:0000313" key="2">
    <source>
        <dbReference type="EMBL" id="GAA2973031.1"/>
    </source>
</evidence>
<dbReference type="Pfam" id="PF08666">
    <property type="entry name" value="SAF"/>
    <property type="match status" value="1"/>
</dbReference>
<dbReference type="Proteomes" id="UP001500403">
    <property type="component" value="Unassembled WGS sequence"/>
</dbReference>
<sequence>MREITIGNHRVADDTDTYVIAEIGHNHEGSLDKAVALFRQAAAAGAQAVKLQKRDNQNLFVRSMFDQPYEGRNSYGPTYGRHREALEFGHDEFSVLVDVAEDLGIDFFSTAFDIASVDFLMKYDLPAIKIASADLTNTPLLEHAATTQKPLIVSTGGADMDDVRRAVDTVLSISSQLVLLQCTAVYPAAPSDLNLAVIETYRQEFPNTVVGFSGHDLGPEASWIAHALGARVVEKHFTLDQYRPGSDHHYSLDPVGLQQLTRGLSRTREAIGVPEKVCAENEAAAIRKMGKKLVAARRLPAGTALTAADVAVKSPGDGLKPYQLQQVVGRTLTVDLEEDADIRLDVLQP</sequence>
<dbReference type="InterPro" id="IPR057736">
    <property type="entry name" value="SAF_PseI/NeuA/NeuB"/>
</dbReference>
<keyword evidence="3" id="KW-1185">Reference proteome</keyword>
<dbReference type="Gene3D" id="3.90.1210.10">
    <property type="entry name" value="Antifreeze-like/N-acetylneuraminic acid synthase C-terminal domain"/>
    <property type="match status" value="1"/>
</dbReference>
<comment type="caution">
    <text evidence="2">The sequence shown here is derived from an EMBL/GenBank/DDBJ whole genome shotgun (WGS) entry which is preliminary data.</text>
</comment>
<evidence type="ECO:0000259" key="1">
    <source>
        <dbReference type="PROSITE" id="PS50844"/>
    </source>
</evidence>
<proteinExistence type="predicted"/>